<accession>A0A7W3TN86</accession>
<name>A0A7W3TN86_9GAMM</name>
<dbReference type="Proteomes" id="UP000523196">
    <property type="component" value="Unassembled WGS sequence"/>
</dbReference>
<dbReference type="EMBL" id="JACHTF010000015">
    <property type="protein sequence ID" value="MBB1061466.1"/>
    <property type="molecule type" value="Genomic_DNA"/>
</dbReference>
<dbReference type="AlphaFoldDB" id="A0A7W3TN86"/>
<keyword evidence="2" id="KW-1185">Reference proteome</keyword>
<proteinExistence type="predicted"/>
<gene>
    <name evidence="1" type="ORF">H4F98_12905</name>
</gene>
<comment type="caution">
    <text evidence="1">The sequence shown here is derived from an EMBL/GenBank/DDBJ whole genome shotgun (WGS) entry which is preliminary data.</text>
</comment>
<organism evidence="1 2">
    <name type="scientific">Marilutibacter spongiae</name>
    <dbReference type="NCBI Taxonomy" id="2025720"/>
    <lineage>
        <taxon>Bacteria</taxon>
        <taxon>Pseudomonadati</taxon>
        <taxon>Pseudomonadota</taxon>
        <taxon>Gammaproteobacteria</taxon>
        <taxon>Lysobacterales</taxon>
        <taxon>Lysobacteraceae</taxon>
        <taxon>Marilutibacter</taxon>
    </lineage>
</organism>
<evidence type="ECO:0000313" key="1">
    <source>
        <dbReference type="EMBL" id="MBB1061466.1"/>
    </source>
</evidence>
<sequence>MDKTDVLGHAKAALERTTDVLSGMQARLDAAGLGHRHRLVADEALRALGRRQAELVVLYEEMLVVPENELPMHWQRFFACYDDFLEAVRDARSRLAREIE</sequence>
<evidence type="ECO:0000313" key="2">
    <source>
        <dbReference type="Proteomes" id="UP000523196"/>
    </source>
</evidence>
<dbReference type="RefSeq" id="WP_182688249.1">
    <property type="nucleotide sequence ID" value="NZ_JACHTF010000015.1"/>
</dbReference>
<protein>
    <submittedName>
        <fullName evidence="1">Uncharacterized protein</fullName>
    </submittedName>
</protein>
<reference evidence="1 2" key="1">
    <citation type="submission" date="2020-08" db="EMBL/GenBank/DDBJ databases">
        <authorList>
            <person name="Xu S."/>
            <person name="Li A."/>
        </authorList>
    </citation>
    <scope>NUCLEOTIDE SEQUENCE [LARGE SCALE GENOMIC DNA]</scope>
    <source>
        <strain evidence="1 2">119BY6-57</strain>
    </source>
</reference>